<gene>
    <name evidence="2" type="ORF">CY34DRAFT_781210</name>
</gene>
<dbReference type="InterPro" id="IPR004001">
    <property type="entry name" value="Actin_CS"/>
</dbReference>
<dbReference type="PANTHER" id="PTHR11937">
    <property type="entry name" value="ACTIN"/>
    <property type="match status" value="1"/>
</dbReference>
<dbReference type="HOGENOM" id="CLU_1008930_0_0_1"/>
<dbReference type="SMART" id="SM00268">
    <property type="entry name" value="ACTIN"/>
    <property type="match status" value="1"/>
</dbReference>
<evidence type="ECO:0000313" key="2">
    <source>
        <dbReference type="EMBL" id="KIK35908.1"/>
    </source>
</evidence>
<comment type="similarity">
    <text evidence="1">Belongs to the actin family.</text>
</comment>
<dbReference type="OrthoDB" id="5132116at2759"/>
<keyword evidence="3" id="KW-1185">Reference proteome</keyword>
<dbReference type="AlphaFoldDB" id="A0A0D0AVJ8"/>
<dbReference type="FunFam" id="3.30.420.40:FF:000404">
    <property type="entry name" value="Major actin"/>
    <property type="match status" value="1"/>
</dbReference>
<evidence type="ECO:0000256" key="1">
    <source>
        <dbReference type="RuleBase" id="RU000487"/>
    </source>
</evidence>
<organism evidence="2 3">
    <name type="scientific">Suillus luteus UH-Slu-Lm8-n1</name>
    <dbReference type="NCBI Taxonomy" id="930992"/>
    <lineage>
        <taxon>Eukaryota</taxon>
        <taxon>Fungi</taxon>
        <taxon>Dikarya</taxon>
        <taxon>Basidiomycota</taxon>
        <taxon>Agaricomycotina</taxon>
        <taxon>Agaricomycetes</taxon>
        <taxon>Agaricomycetidae</taxon>
        <taxon>Boletales</taxon>
        <taxon>Suillineae</taxon>
        <taxon>Suillaceae</taxon>
        <taxon>Suillus</taxon>
    </lineage>
</organism>
<dbReference type="STRING" id="930992.A0A0D0AVJ8"/>
<sequence>MDGLFQLLFPSRISEFKKSVNSVASAATSLHEVVKGATELRGISFDSVLEEFQNTFRALIEELKEQFPPPEEAPGHEKRTLIINAVLNRMEGTFLRIAIKHGANEEVLKNRASSLMSGVLYIVVTINFFEQHPELAWTLLPIATGIFAQEFLFIALRIFGFAEVLLPAFLVLESAGIHETTYISIFKCDLDIRRDLYGNVVMSGGTTMFPGIADRMQKELTSLSPSSMKVKIVAPPERKYSVWIGGSILASLSTFQNLWCSKQEYDESGPGIVHRS</sequence>
<feature type="non-terminal residue" evidence="2">
    <location>
        <position position="1"/>
    </location>
</feature>
<dbReference type="Gene3D" id="3.90.640.10">
    <property type="entry name" value="Actin, Chain A, domain 4"/>
    <property type="match status" value="1"/>
</dbReference>
<accession>A0A0D0AVJ8</accession>
<evidence type="ECO:0008006" key="4">
    <source>
        <dbReference type="Google" id="ProtNLM"/>
    </source>
</evidence>
<reference evidence="3" key="2">
    <citation type="submission" date="2015-01" db="EMBL/GenBank/DDBJ databases">
        <title>Evolutionary Origins and Diversification of the Mycorrhizal Mutualists.</title>
        <authorList>
            <consortium name="DOE Joint Genome Institute"/>
            <consortium name="Mycorrhizal Genomics Consortium"/>
            <person name="Kohler A."/>
            <person name="Kuo A."/>
            <person name="Nagy L.G."/>
            <person name="Floudas D."/>
            <person name="Copeland A."/>
            <person name="Barry K.W."/>
            <person name="Cichocki N."/>
            <person name="Veneault-Fourrey C."/>
            <person name="LaButti K."/>
            <person name="Lindquist E.A."/>
            <person name="Lipzen A."/>
            <person name="Lundell T."/>
            <person name="Morin E."/>
            <person name="Murat C."/>
            <person name="Riley R."/>
            <person name="Ohm R."/>
            <person name="Sun H."/>
            <person name="Tunlid A."/>
            <person name="Henrissat B."/>
            <person name="Grigoriev I.V."/>
            <person name="Hibbett D.S."/>
            <person name="Martin F."/>
        </authorList>
    </citation>
    <scope>NUCLEOTIDE SEQUENCE [LARGE SCALE GENOMIC DNA]</scope>
    <source>
        <strain evidence="3">UH-Slu-Lm8-n1</strain>
    </source>
</reference>
<dbReference type="Gene3D" id="3.30.420.40">
    <property type="match status" value="2"/>
</dbReference>
<dbReference type="InterPro" id="IPR004000">
    <property type="entry name" value="Actin"/>
</dbReference>
<reference evidence="2 3" key="1">
    <citation type="submission" date="2014-04" db="EMBL/GenBank/DDBJ databases">
        <authorList>
            <consortium name="DOE Joint Genome Institute"/>
            <person name="Kuo A."/>
            <person name="Ruytinx J."/>
            <person name="Rineau F."/>
            <person name="Colpaert J."/>
            <person name="Kohler A."/>
            <person name="Nagy L.G."/>
            <person name="Floudas D."/>
            <person name="Copeland A."/>
            <person name="Barry K.W."/>
            <person name="Cichocki N."/>
            <person name="Veneault-Fourrey C."/>
            <person name="LaButti K."/>
            <person name="Lindquist E.A."/>
            <person name="Lipzen A."/>
            <person name="Lundell T."/>
            <person name="Morin E."/>
            <person name="Murat C."/>
            <person name="Sun H."/>
            <person name="Tunlid A."/>
            <person name="Henrissat B."/>
            <person name="Grigoriev I.V."/>
            <person name="Hibbett D.S."/>
            <person name="Martin F."/>
            <person name="Nordberg H.P."/>
            <person name="Cantor M.N."/>
            <person name="Hua S.X."/>
        </authorList>
    </citation>
    <scope>NUCLEOTIDE SEQUENCE [LARGE SCALE GENOMIC DNA]</scope>
    <source>
        <strain evidence="2 3">UH-Slu-Lm8-n1</strain>
    </source>
</reference>
<name>A0A0D0AVJ8_9AGAM</name>
<dbReference type="EMBL" id="KN835578">
    <property type="protein sequence ID" value="KIK35908.1"/>
    <property type="molecule type" value="Genomic_DNA"/>
</dbReference>
<dbReference type="PROSITE" id="PS00432">
    <property type="entry name" value="ACTINS_2"/>
    <property type="match status" value="1"/>
</dbReference>
<dbReference type="InterPro" id="IPR043129">
    <property type="entry name" value="ATPase_NBD"/>
</dbReference>
<dbReference type="SUPFAM" id="SSF53067">
    <property type="entry name" value="Actin-like ATPase domain"/>
    <property type="match status" value="1"/>
</dbReference>
<dbReference type="InParanoid" id="A0A0D0AVJ8"/>
<protein>
    <recommendedName>
        <fullName evidence="4">Actin</fullName>
    </recommendedName>
</protein>
<evidence type="ECO:0000313" key="3">
    <source>
        <dbReference type="Proteomes" id="UP000054485"/>
    </source>
</evidence>
<proteinExistence type="inferred from homology"/>
<dbReference type="Proteomes" id="UP000054485">
    <property type="component" value="Unassembled WGS sequence"/>
</dbReference>
<dbReference type="FunFam" id="3.30.420.40:FF:000058">
    <property type="entry name" value="Putative actin-related protein 5"/>
    <property type="match status" value="1"/>
</dbReference>
<dbReference type="Pfam" id="PF00022">
    <property type="entry name" value="Actin"/>
    <property type="match status" value="1"/>
</dbReference>